<feature type="transmembrane region" description="Helical" evidence="6">
    <location>
        <begin position="402"/>
        <end position="423"/>
    </location>
</feature>
<dbReference type="PANTHER" id="PTHR30250:SF26">
    <property type="entry name" value="PSMA PROTEIN"/>
    <property type="match status" value="1"/>
</dbReference>
<evidence type="ECO:0000256" key="2">
    <source>
        <dbReference type="ARBA" id="ARBA00022475"/>
    </source>
</evidence>
<keyword evidence="8" id="KW-1185">Reference proteome</keyword>
<sequence>MKKLSEQIQTYAVYDKAVKWGKLIAITGGTQAAVQAMGLITGILIIRLLPMKEYAYYTIANTVLGTMMVLSDSGINNAIISQGGPVWKDKQQLGTVLSTGLYLRRRFAVLSLCVSLPILLFFLIHQGAGWPTSLLIAAALIPAFTAGLSDSILEIPSRLHQDIKSLQVNQLLVGIGRFALSILSLSIFPWTFISLLANGIPRIWGNVKLKQNAGRFADFSKPVDAAVNAEMLKMVKRIFPLTVYYAYSGQIVIWLVSLSGTAFAVAQIGALGRISMVLNFFNVMFAIMVIPRFARLNADRNKLLLSFMMIMGGLFMFSMLIVLISWLFSPVILSVLGREYADLETALVLNMAGSSLAMISGAVYGIYSSRGWTIQPFFSIGLNLLTVIAGIMLLDVSNLKGVLIFNIIVAFAQFLVNTAFCSFKILKTKHLVAAE</sequence>
<feature type="transmembrane region" description="Helical" evidence="6">
    <location>
        <begin position="303"/>
        <end position="328"/>
    </location>
</feature>
<dbReference type="InterPro" id="IPR050833">
    <property type="entry name" value="Poly_Biosynth_Transport"/>
</dbReference>
<name>A0A9X1PAU4_9BACT</name>
<evidence type="ECO:0000256" key="3">
    <source>
        <dbReference type="ARBA" id="ARBA00022692"/>
    </source>
</evidence>
<comment type="caution">
    <text evidence="7">The sequence shown here is derived from an EMBL/GenBank/DDBJ whole genome shotgun (WGS) entry which is preliminary data.</text>
</comment>
<evidence type="ECO:0000313" key="7">
    <source>
        <dbReference type="EMBL" id="MCF0039882.1"/>
    </source>
</evidence>
<accession>A0A9X1PAU4</accession>
<evidence type="ECO:0000256" key="6">
    <source>
        <dbReference type="SAM" id="Phobius"/>
    </source>
</evidence>
<keyword evidence="4 6" id="KW-1133">Transmembrane helix</keyword>
<feature type="transmembrane region" description="Helical" evidence="6">
    <location>
        <begin position="374"/>
        <end position="396"/>
    </location>
</feature>
<feature type="transmembrane region" description="Helical" evidence="6">
    <location>
        <begin position="348"/>
        <end position="367"/>
    </location>
</feature>
<dbReference type="Proteomes" id="UP001139700">
    <property type="component" value="Unassembled WGS sequence"/>
</dbReference>
<dbReference type="EMBL" id="JAJTTA010000002">
    <property type="protein sequence ID" value="MCF0039882.1"/>
    <property type="molecule type" value="Genomic_DNA"/>
</dbReference>
<evidence type="ECO:0000256" key="4">
    <source>
        <dbReference type="ARBA" id="ARBA00022989"/>
    </source>
</evidence>
<feature type="transmembrane region" description="Helical" evidence="6">
    <location>
        <begin position="107"/>
        <end position="125"/>
    </location>
</feature>
<dbReference type="PANTHER" id="PTHR30250">
    <property type="entry name" value="PST FAMILY PREDICTED COLANIC ACID TRANSPORTER"/>
    <property type="match status" value="1"/>
</dbReference>
<feature type="transmembrane region" description="Helical" evidence="6">
    <location>
        <begin position="178"/>
        <end position="200"/>
    </location>
</feature>
<evidence type="ECO:0000313" key="8">
    <source>
        <dbReference type="Proteomes" id="UP001139700"/>
    </source>
</evidence>
<reference evidence="7" key="1">
    <citation type="submission" date="2021-12" db="EMBL/GenBank/DDBJ databases">
        <title>Novel species in genus Dyadobacter.</title>
        <authorList>
            <person name="Ma C."/>
        </authorList>
    </citation>
    <scope>NUCLEOTIDE SEQUENCE</scope>
    <source>
        <strain evidence="7">CY399</strain>
    </source>
</reference>
<feature type="transmembrane region" description="Helical" evidence="6">
    <location>
        <begin position="20"/>
        <end position="48"/>
    </location>
</feature>
<feature type="transmembrane region" description="Helical" evidence="6">
    <location>
        <begin position="270"/>
        <end position="291"/>
    </location>
</feature>
<feature type="transmembrane region" description="Helical" evidence="6">
    <location>
        <begin position="241"/>
        <end position="264"/>
    </location>
</feature>
<dbReference type="AlphaFoldDB" id="A0A9X1PAU4"/>
<gene>
    <name evidence="7" type="ORF">LXM24_07275</name>
</gene>
<protein>
    <submittedName>
        <fullName evidence="7">Polysaccharide biosynthesis protein</fullName>
    </submittedName>
</protein>
<proteinExistence type="predicted"/>
<keyword evidence="2" id="KW-1003">Cell membrane</keyword>
<keyword evidence="3 6" id="KW-0812">Transmembrane</keyword>
<evidence type="ECO:0000256" key="5">
    <source>
        <dbReference type="ARBA" id="ARBA00023136"/>
    </source>
</evidence>
<comment type="subcellular location">
    <subcellularLocation>
        <location evidence="1">Cell membrane</location>
        <topology evidence="1">Multi-pass membrane protein</topology>
    </subcellularLocation>
</comment>
<organism evidence="7 8">
    <name type="scientific">Dyadobacter fanqingshengii</name>
    <dbReference type="NCBI Taxonomy" id="2906443"/>
    <lineage>
        <taxon>Bacteria</taxon>
        <taxon>Pseudomonadati</taxon>
        <taxon>Bacteroidota</taxon>
        <taxon>Cytophagia</taxon>
        <taxon>Cytophagales</taxon>
        <taxon>Spirosomataceae</taxon>
        <taxon>Dyadobacter</taxon>
    </lineage>
</organism>
<evidence type="ECO:0000256" key="1">
    <source>
        <dbReference type="ARBA" id="ARBA00004651"/>
    </source>
</evidence>
<keyword evidence="5 6" id="KW-0472">Membrane</keyword>
<dbReference type="GO" id="GO:0005886">
    <property type="term" value="C:plasma membrane"/>
    <property type="evidence" value="ECO:0007669"/>
    <property type="project" value="UniProtKB-SubCell"/>
</dbReference>
<dbReference type="RefSeq" id="WP_234612319.1">
    <property type="nucleotide sequence ID" value="NZ_CP098806.1"/>
</dbReference>